<protein>
    <submittedName>
        <fullName evidence="2">Uncharacterized protein</fullName>
    </submittedName>
</protein>
<evidence type="ECO:0000313" key="3">
    <source>
        <dbReference type="Proteomes" id="UP000246464"/>
    </source>
</evidence>
<dbReference type="AlphaFoldDB" id="A0A2U9C190"/>
<name>A0A2U9C190_SCOMX</name>
<evidence type="ECO:0000256" key="1">
    <source>
        <dbReference type="SAM" id="MobiDB-lite"/>
    </source>
</evidence>
<gene>
    <name evidence="2" type="ORF">SMAX5B_019547</name>
</gene>
<organism evidence="2 3">
    <name type="scientific">Scophthalmus maximus</name>
    <name type="common">Turbot</name>
    <name type="synonym">Psetta maxima</name>
    <dbReference type="NCBI Taxonomy" id="52904"/>
    <lineage>
        <taxon>Eukaryota</taxon>
        <taxon>Metazoa</taxon>
        <taxon>Chordata</taxon>
        <taxon>Craniata</taxon>
        <taxon>Vertebrata</taxon>
        <taxon>Euteleostomi</taxon>
        <taxon>Actinopterygii</taxon>
        <taxon>Neopterygii</taxon>
        <taxon>Teleostei</taxon>
        <taxon>Neoteleostei</taxon>
        <taxon>Acanthomorphata</taxon>
        <taxon>Carangaria</taxon>
        <taxon>Pleuronectiformes</taxon>
        <taxon>Pleuronectoidei</taxon>
        <taxon>Scophthalmidae</taxon>
        <taxon>Scophthalmus</taxon>
    </lineage>
</organism>
<sequence>MVMVVVRMWRTWPRPPASTEARSRGDKVKRNRVLLLRACEPERSEKKGNHKPAARGFESEPENEVSSDTSLEPVGSGGNHGPWAGQGPLAHCSLPLRTDEPRTSAQRRAGENGTMCLWSYVTEFILQLEDIGLGSVAV</sequence>
<keyword evidence="3" id="KW-1185">Reference proteome</keyword>
<accession>A0A2U9C190</accession>
<feature type="region of interest" description="Disordered" evidence="1">
    <location>
        <begin position="36"/>
        <end position="108"/>
    </location>
</feature>
<dbReference type="Proteomes" id="UP000246464">
    <property type="component" value="Chromosome 11"/>
</dbReference>
<evidence type="ECO:0000313" key="2">
    <source>
        <dbReference type="EMBL" id="AWP10311.1"/>
    </source>
</evidence>
<proteinExistence type="predicted"/>
<dbReference type="EMBL" id="CP026253">
    <property type="protein sequence ID" value="AWP10311.1"/>
    <property type="molecule type" value="Genomic_DNA"/>
</dbReference>
<reference evidence="2 3" key="1">
    <citation type="submission" date="2017-12" db="EMBL/GenBank/DDBJ databases">
        <title>Integrating genomic resources of turbot (Scophthalmus maximus) in depth evaluation of genetic and physical mapping variation across individuals.</title>
        <authorList>
            <person name="Martinez P."/>
        </authorList>
    </citation>
    <scope>NUCLEOTIDE SEQUENCE [LARGE SCALE GENOMIC DNA]</scope>
</reference>